<dbReference type="GO" id="GO:0071973">
    <property type="term" value="P:bacterial-type flagellum-dependent cell motility"/>
    <property type="evidence" value="ECO:0007669"/>
    <property type="project" value="TreeGrafter"/>
</dbReference>
<dbReference type="Pfam" id="PF07196">
    <property type="entry name" value="Flagellin_IN"/>
    <property type="match status" value="1"/>
</dbReference>
<keyword evidence="8" id="KW-0969">Cilium</keyword>
<dbReference type="GO" id="GO:0009424">
    <property type="term" value="C:bacterial-type flagellum hook"/>
    <property type="evidence" value="ECO:0007669"/>
    <property type="project" value="UniProtKB-UniRule"/>
</dbReference>
<keyword evidence="9" id="KW-1185">Reference proteome</keyword>
<keyword evidence="5" id="KW-0964">Secreted</keyword>
<comment type="similarity">
    <text evidence="1 5">Belongs to the FliD family.</text>
</comment>
<comment type="subunit">
    <text evidence="2 5">Homopentamer.</text>
</comment>
<dbReference type="EMBL" id="FCOF02000001">
    <property type="protein sequence ID" value="SAK41074.1"/>
    <property type="molecule type" value="Genomic_DNA"/>
</dbReference>
<dbReference type="RefSeq" id="WP_061122276.1">
    <property type="nucleotide sequence ID" value="NZ_FCOF02000001.1"/>
</dbReference>
<dbReference type="InterPro" id="IPR003481">
    <property type="entry name" value="FliD_N"/>
</dbReference>
<comment type="function">
    <text evidence="5">Required for morphogenesis and for the elongation of the flagellar filament by facilitating polymerization of the flagellin monomers at the tip of growing filament. Forms a capping structure, which prevents flagellin subunits (transported through the central channel of the flagellum) from leaking out without polymerization at the distal end.</text>
</comment>
<keyword evidence="8" id="KW-0966">Cell projection</keyword>
<proteinExistence type="inferred from homology"/>
<keyword evidence="3" id="KW-0175">Coiled coil</keyword>
<dbReference type="Pfam" id="PF02465">
    <property type="entry name" value="FliD_N"/>
    <property type="match status" value="1"/>
</dbReference>
<evidence type="ECO:0000256" key="4">
    <source>
        <dbReference type="ARBA" id="ARBA00023143"/>
    </source>
</evidence>
<evidence type="ECO:0000259" key="6">
    <source>
        <dbReference type="Pfam" id="PF02465"/>
    </source>
</evidence>
<protein>
    <recommendedName>
        <fullName evidence="5">Flagellar hook-associated protein 2</fullName>
        <shortName evidence="5">HAP2</shortName>
    </recommendedName>
    <alternativeName>
        <fullName evidence="5">Flagellar cap protein</fullName>
    </alternativeName>
</protein>
<sequence>MTTVATTSTSGTTVDPNSAVQQAAQSIISGSTNSTMDVNSLVSALVNAKVAGQTDALNNKQKADNTQLTAVGSLKSVLSLLQSSLSKLADGTAMSSFTATSDGKGLTASTTTGAVAGSYAVNVTNIASAQSLTSGVFSTTAPLGSGTMTIKVGSKQSTITLDSSNNTLSGIASAINSASDNPGVTATIVNGTDGAHLVLRSSSTGLDNAINIGVTPDASSTNPPINKLVVSSSTTTTDPDPNNPNGTIAVPEHTTIDSTNGWTQSTSGVDAHLTVAGTPIASASNSIKGAITGINMTLTSDSVGTTQHLTIGQDISGQKTTIDSFVTAYNNFITTAASLTAYDSKASSQGALLGDSMMNAIKNTISSTISKGIGSGASQVNLASIGITLQPDGTLKTDEGALTDALTNNPGTVASLFNKSNGVAAQLNTSLTGYLATGGLIDARTTALNADLKSISDQQTQLTSYTQELTTQYNTQFTALNKLMSQMQTQSNYLTQLFGGTNSAGAMATNAK</sequence>
<dbReference type="PANTHER" id="PTHR30288">
    <property type="entry name" value="FLAGELLAR CAP/ASSEMBLY PROTEIN FLID"/>
    <property type="match status" value="1"/>
</dbReference>
<evidence type="ECO:0000313" key="9">
    <source>
        <dbReference type="Proteomes" id="UP000054870"/>
    </source>
</evidence>
<dbReference type="InterPro" id="IPR010809">
    <property type="entry name" value="FliD_C"/>
</dbReference>
<evidence type="ECO:0000259" key="7">
    <source>
        <dbReference type="Pfam" id="PF07195"/>
    </source>
</evidence>
<evidence type="ECO:0000256" key="5">
    <source>
        <dbReference type="RuleBase" id="RU362066"/>
    </source>
</evidence>
<dbReference type="InterPro" id="IPR040026">
    <property type="entry name" value="FliD"/>
</dbReference>
<dbReference type="PANTHER" id="PTHR30288:SF0">
    <property type="entry name" value="FLAGELLAR HOOK-ASSOCIATED PROTEIN 2"/>
    <property type="match status" value="1"/>
</dbReference>
<name>A0A157Z6D7_9BURK</name>
<comment type="caution">
    <text evidence="8">The sequence shown here is derived from an EMBL/GenBank/DDBJ whole genome shotgun (WGS) entry which is preliminary data.</text>
</comment>
<dbReference type="Proteomes" id="UP000054870">
    <property type="component" value="Unassembled WGS sequence"/>
</dbReference>
<reference evidence="8" key="1">
    <citation type="submission" date="2016-01" db="EMBL/GenBank/DDBJ databases">
        <authorList>
            <person name="Peeters C."/>
        </authorList>
    </citation>
    <scope>NUCLEOTIDE SEQUENCE [LARGE SCALE GENOMIC DNA]</scope>
    <source>
        <strain evidence="8">LMG 29318</strain>
    </source>
</reference>
<dbReference type="GO" id="GO:0009421">
    <property type="term" value="C:bacterial-type flagellum filament cap"/>
    <property type="evidence" value="ECO:0007669"/>
    <property type="project" value="InterPro"/>
</dbReference>
<evidence type="ECO:0000256" key="1">
    <source>
        <dbReference type="ARBA" id="ARBA00009764"/>
    </source>
</evidence>
<evidence type="ECO:0000313" key="8">
    <source>
        <dbReference type="EMBL" id="SAK41074.1"/>
    </source>
</evidence>
<accession>A0A157Z6D7</accession>
<feature type="domain" description="Flagellar hook-associated protein 2 N-terminal" evidence="6">
    <location>
        <begin position="34"/>
        <end position="130"/>
    </location>
</feature>
<dbReference type="OrthoDB" id="9034667at2"/>
<dbReference type="GO" id="GO:0005576">
    <property type="term" value="C:extracellular region"/>
    <property type="evidence" value="ECO:0007669"/>
    <property type="project" value="UniProtKB-SubCell"/>
</dbReference>
<dbReference type="AlphaFoldDB" id="A0A157Z6D7"/>
<keyword evidence="4 5" id="KW-0975">Bacterial flagellum</keyword>
<organism evidence="8 9">
    <name type="scientific">Caballeronia catudaia</name>
    <dbReference type="NCBI Taxonomy" id="1777136"/>
    <lineage>
        <taxon>Bacteria</taxon>
        <taxon>Pseudomonadati</taxon>
        <taxon>Pseudomonadota</taxon>
        <taxon>Betaproteobacteria</taxon>
        <taxon>Burkholderiales</taxon>
        <taxon>Burkholderiaceae</taxon>
        <taxon>Caballeronia</taxon>
    </lineage>
</organism>
<comment type="subcellular location">
    <subcellularLocation>
        <location evidence="5">Secreted</location>
    </subcellularLocation>
    <subcellularLocation>
        <location evidence="5">Bacterial flagellum</location>
    </subcellularLocation>
</comment>
<feature type="domain" description="Flagellar hook-associated protein 2 C-terminal" evidence="7">
    <location>
        <begin position="269"/>
        <end position="488"/>
    </location>
</feature>
<evidence type="ECO:0000256" key="2">
    <source>
        <dbReference type="ARBA" id="ARBA00011255"/>
    </source>
</evidence>
<dbReference type="InterPro" id="IPR010810">
    <property type="entry name" value="Flagellin_hook_IN_motif"/>
</dbReference>
<evidence type="ECO:0000256" key="3">
    <source>
        <dbReference type="ARBA" id="ARBA00023054"/>
    </source>
</evidence>
<dbReference type="Pfam" id="PF07195">
    <property type="entry name" value="FliD_C"/>
    <property type="match status" value="1"/>
</dbReference>
<gene>
    <name evidence="8" type="ORF">AWB75_00280</name>
</gene>
<keyword evidence="8" id="KW-0282">Flagellum</keyword>
<dbReference type="GO" id="GO:0007155">
    <property type="term" value="P:cell adhesion"/>
    <property type="evidence" value="ECO:0007669"/>
    <property type="project" value="InterPro"/>
</dbReference>